<dbReference type="AlphaFoldDB" id="A0A448WHM7"/>
<name>A0A448WHM7_9PLAT</name>
<gene>
    <name evidence="1" type="ORF">PXEA_LOCUS5397</name>
</gene>
<evidence type="ECO:0000313" key="1">
    <source>
        <dbReference type="EMBL" id="VEL11957.1"/>
    </source>
</evidence>
<evidence type="ECO:0000313" key="2">
    <source>
        <dbReference type="Proteomes" id="UP000784294"/>
    </source>
</evidence>
<dbReference type="Proteomes" id="UP000784294">
    <property type="component" value="Unassembled WGS sequence"/>
</dbReference>
<organism evidence="1 2">
    <name type="scientific">Protopolystoma xenopodis</name>
    <dbReference type="NCBI Taxonomy" id="117903"/>
    <lineage>
        <taxon>Eukaryota</taxon>
        <taxon>Metazoa</taxon>
        <taxon>Spiralia</taxon>
        <taxon>Lophotrochozoa</taxon>
        <taxon>Platyhelminthes</taxon>
        <taxon>Monogenea</taxon>
        <taxon>Polyopisthocotylea</taxon>
        <taxon>Polystomatidea</taxon>
        <taxon>Polystomatidae</taxon>
        <taxon>Protopolystoma</taxon>
    </lineage>
</organism>
<dbReference type="EMBL" id="CAAALY010013364">
    <property type="protein sequence ID" value="VEL11957.1"/>
    <property type="molecule type" value="Genomic_DNA"/>
</dbReference>
<comment type="caution">
    <text evidence="1">The sequence shown here is derived from an EMBL/GenBank/DDBJ whole genome shotgun (WGS) entry which is preliminary data.</text>
</comment>
<sequence length="85" mass="9127">MVLCQATPMALDLHASIVYNSHYQTHLSKVPRLLACLPPFRSASLSTGGRVICTNVGLWVGSRVCLQTTLHSLDPDSPCLSGDFG</sequence>
<proteinExistence type="predicted"/>
<protein>
    <submittedName>
        <fullName evidence="1">Uncharacterized protein</fullName>
    </submittedName>
</protein>
<reference evidence="1" key="1">
    <citation type="submission" date="2018-11" db="EMBL/GenBank/DDBJ databases">
        <authorList>
            <consortium name="Pathogen Informatics"/>
        </authorList>
    </citation>
    <scope>NUCLEOTIDE SEQUENCE</scope>
</reference>
<accession>A0A448WHM7</accession>
<keyword evidence="2" id="KW-1185">Reference proteome</keyword>